<dbReference type="Proteomes" id="UP000002484">
    <property type="component" value="Chromosome"/>
</dbReference>
<dbReference type="eggNOG" id="COG0672">
    <property type="taxonomic scope" value="Bacteria"/>
</dbReference>
<feature type="compositionally biased region" description="Polar residues" evidence="6">
    <location>
        <begin position="288"/>
        <end position="297"/>
    </location>
</feature>
<reference evidence="8 9" key="1">
    <citation type="submission" date="2010-10" db="EMBL/GenBank/DDBJ databases">
        <title>Complete sequence of Frankia sp. EuI1c.</title>
        <authorList>
            <consortium name="US DOE Joint Genome Institute"/>
            <person name="Lucas S."/>
            <person name="Copeland A."/>
            <person name="Lapidus A."/>
            <person name="Cheng J.-F."/>
            <person name="Bruce D."/>
            <person name="Goodwin L."/>
            <person name="Pitluck S."/>
            <person name="Chertkov O."/>
            <person name="Detter J.C."/>
            <person name="Han C."/>
            <person name="Tapia R."/>
            <person name="Land M."/>
            <person name="Hauser L."/>
            <person name="Jeffries C."/>
            <person name="Kyrpides N."/>
            <person name="Ivanova N."/>
            <person name="Mikhailova N."/>
            <person name="Beauchemin N."/>
            <person name="Sen A."/>
            <person name="Sur S.A."/>
            <person name="Gtari M."/>
            <person name="Wall L."/>
            <person name="Tisa L."/>
            <person name="Woyke T."/>
        </authorList>
    </citation>
    <scope>NUCLEOTIDE SEQUENCE [LARGE SCALE GENOMIC DNA]</scope>
    <source>
        <strain evidence="9">DSM 45817 / CECT 9037 / EuI1c</strain>
    </source>
</reference>
<feature type="transmembrane region" description="Helical" evidence="7">
    <location>
        <begin position="243"/>
        <end position="263"/>
    </location>
</feature>
<gene>
    <name evidence="8" type="ordered locus">FraEuI1c_6365</name>
</gene>
<comment type="similarity">
    <text evidence="2">Belongs to the oxidase-dependent Fe transporter (OFeT) (TC 9.A.10.1) family.</text>
</comment>
<feature type="transmembrane region" description="Helical" evidence="7">
    <location>
        <begin position="146"/>
        <end position="167"/>
    </location>
</feature>
<dbReference type="GO" id="GO:0015093">
    <property type="term" value="F:ferrous iron transmembrane transporter activity"/>
    <property type="evidence" value="ECO:0007669"/>
    <property type="project" value="TreeGrafter"/>
</dbReference>
<evidence type="ECO:0000256" key="6">
    <source>
        <dbReference type="SAM" id="MobiDB-lite"/>
    </source>
</evidence>
<dbReference type="NCBIfam" id="NF041756">
    <property type="entry name" value="EfeU"/>
    <property type="match status" value="1"/>
</dbReference>
<accession>E3J5W8</accession>
<feature type="transmembrane region" description="Helical" evidence="7">
    <location>
        <begin position="179"/>
        <end position="199"/>
    </location>
</feature>
<evidence type="ECO:0000256" key="4">
    <source>
        <dbReference type="ARBA" id="ARBA00022989"/>
    </source>
</evidence>
<comment type="subcellular location">
    <subcellularLocation>
        <location evidence="1">Membrane</location>
        <topology evidence="1">Multi-pass membrane protein</topology>
    </subcellularLocation>
</comment>
<dbReference type="Pfam" id="PF03239">
    <property type="entry name" value="FTR1"/>
    <property type="match status" value="1"/>
</dbReference>
<dbReference type="PANTHER" id="PTHR31632:SF2">
    <property type="entry name" value="PLASMA MEMBRANE IRON PERMEASE"/>
    <property type="match status" value="1"/>
</dbReference>
<evidence type="ECO:0000256" key="5">
    <source>
        <dbReference type="ARBA" id="ARBA00023136"/>
    </source>
</evidence>
<dbReference type="STRING" id="298654.FraEuI1c_6365"/>
<feature type="compositionally biased region" description="Low complexity" evidence="6">
    <location>
        <begin position="278"/>
        <end position="287"/>
    </location>
</feature>
<dbReference type="OrthoDB" id="7260758at2"/>
<evidence type="ECO:0000313" key="8">
    <source>
        <dbReference type="EMBL" id="ADP84349.1"/>
    </source>
</evidence>
<dbReference type="InterPro" id="IPR004923">
    <property type="entry name" value="FTR1/Fip1/EfeU"/>
</dbReference>
<dbReference type="GO" id="GO:0033573">
    <property type="term" value="C:high-affinity iron permease complex"/>
    <property type="evidence" value="ECO:0007669"/>
    <property type="project" value="InterPro"/>
</dbReference>
<keyword evidence="4 7" id="KW-1133">Transmembrane helix</keyword>
<organism evidence="8 9">
    <name type="scientific">Pseudofrankia inefficax (strain DSM 45817 / CECT 9037 / DDB 130130 / EuI1c)</name>
    <name type="common">Frankia inefficax</name>
    <dbReference type="NCBI Taxonomy" id="298654"/>
    <lineage>
        <taxon>Bacteria</taxon>
        <taxon>Bacillati</taxon>
        <taxon>Actinomycetota</taxon>
        <taxon>Actinomycetes</taxon>
        <taxon>Frankiales</taxon>
        <taxon>Frankiaceae</taxon>
        <taxon>Pseudofrankia</taxon>
    </lineage>
</organism>
<keyword evidence="3 7" id="KW-0812">Transmembrane</keyword>
<dbReference type="PANTHER" id="PTHR31632">
    <property type="entry name" value="IRON TRANSPORTER FTH1"/>
    <property type="match status" value="1"/>
</dbReference>
<keyword evidence="5 7" id="KW-0472">Membrane</keyword>
<evidence type="ECO:0000256" key="7">
    <source>
        <dbReference type="SAM" id="Phobius"/>
    </source>
</evidence>
<keyword evidence="9" id="KW-1185">Reference proteome</keyword>
<evidence type="ECO:0000256" key="2">
    <source>
        <dbReference type="ARBA" id="ARBA00008333"/>
    </source>
</evidence>
<dbReference type="HOGENOM" id="CLU_077905_0_0_11"/>
<proteinExistence type="inferred from homology"/>
<dbReference type="AlphaFoldDB" id="E3J5W8"/>
<dbReference type="KEGG" id="fri:FraEuI1c_6365"/>
<evidence type="ECO:0000256" key="3">
    <source>
        <dbReference type="ARBA" id="ARBA00022692"/>
    </source>
</evidence>
<feature type="transmembrane region" description="Helical" evidence="7">
    <location>
        <begin position="38"/>
        <end position="59"/>
    </location>
</feature>
<feature type="region of interest" description="Disordered" evidence="6">
    <location>
        <begin position="278"/>
        <end position="324"/>
    </location>
</feature>
<evidence type="ECO:0000256" key="1">
    <source>
        <dbReference type="ARBA" id="ARBA00004141"/>
    </source>
</evidence>
<dbReference type="EMBL" id="CP002299">
    <property type="protein sequence ID" value="ADP84349.1"/>
    <property type="molecule type" value="Genomic_DNA"/>
</dbReference>
<dbReference type="InParanoid" id="E3J5W8"/>
<name>E3J5W8_PSEI1</name>
<feature type="transmembrane region" description="Helical" evidence="7">
    <location>
        <begin position="6"/>
        <end position="26"/>
    </location>
</feature>
<protein>
    <submittedName>
        <fullName evidence="8">Iron permease FTR1</fullName>
    </submittedName>
</protein>
<feature type="transmembrane region" description="Helical" evidence="7">
    <location>
        <begin position="71"/>
        <end position="88"/>
    </location>
</feature>
<sequence>MLPTFVIGLREGLEASLIVGIVAAFLRQRGRRDALRQVWFGVGLALVLCLAVGIALQAVDRELPQRQQEGLETVIGLIAVAMVTYMILWMRRNSRDLKRSLENATASALETGSTGALVAMAFLAVLREGFETAVFLIAAFNASTSPASAGIGALLGVLVAVVIGIGIYRGGVRINLSRFFRVTGLVLVLVAAGLLATAAHTGHEAGWLNAGQKQMFDMSWLVRPGTPLASVLTGVLGLQPRPVVAEFVAWIVYLVPLVLFIAWPTRRRGSPAAAATTAPVAAETATPQGSAPDTTVPATVGSAPAGTAAQTSTGELQPEPAPRK</sequence>
<evidence type="ECO:0000313" key="9">
    <source>
        <dbReference type="Proteomes" id="UP000002484"/>
    </source>
</evidence>